<comment type="similarity">
    <text evidence="2">Belongs to the CD36 family.</text>
</comment>
<dbReference type="EMBL" id="LBMM01019743">
    <property type="protein sequence ID" value="KMQ83466.1"/>
    <property type="molecule type" value="Genomic_DNA"/>
</dbReference>
<accession>A0A0J7JZX4</accession>
<evidence type="ECO:0000313" key="9">
    <source>
        <dbReference type="Proteomes" id="UP000036403"/>
    </source>
</evidence>
<keyword evidence="6" id="KW-0472">Membrane</keyword>
<evidence type="ECO:0000256" key="3">
    <source>
        <dbReference type="ARBA" id="ARBA00022475"/>
    </source>
</evidence>
<proteinExistence type="inferred from homology"/>
<feature type="non-terminal residue" evidence="8">
    <location>
        <position position="44"/>
    </location>
</feature>
<evidence type="ECO:0000256" key="1">
    <source>
        <dbReference type="ARBA" id="ARBA00004236"/>
    </source>
</evidence>
<reference evidence="8 9" key="1">
    <citation type="submission" date="2015-04" db="EMBL/GenBank/DDBJ databases">
        <title>Lasius niger genome sequencing.</title>
        <authorList>
            <person name="Konorov E.A."/>
            <person name="Nikitin M.A."/>
            <person name="Kirill M.V."/>
            <person name="Chang P."/>
        </authorList>
    </citation>
    <scope>NUCLEOTIDE SEQUENCE [LARGE SCALE GENOMIC DNA]</scope>
    <source>
        <tissue evidence="8">Whole</tissue>
    </source>
</reference>
<dbReference type="GO" id="GO:0005886">
    <property type="term" value="C:plasma membrane"/>
    <property type="evidence" value="ECO:0007669"/>
    <property type="project" value="UniProtKB-SubCell"/>
</dbReference>
<evidence type="ECO:0000256" key="5">
    <source>
        <dbReference type="ARBA" id="ARBA00022989"/>
    </source>
</evidence>
<protein>
    <submittedName>
        <fullName evidence="8">Scavenger receptor class b member 1-like protein</fullName>
    </submittedName>
</protein>
<keyword evidence="3" id="KW-1003">Cell membrane</keyword>
<keyword evidence="7" id="KW-0325">Glycoprotein</keyword>
<evidence type="ECO:0000313" key="8">
    <source>
        <dbReference type="EMBL" id="KMQ83466.1"/>
    </source>
</evidence>
<dbReference type="InterPro" id="IPR002159">
    <property type="entry name" value="CD36_fam"/>
</dbReference>
<keyword evidence="9" id="KW-1185">Reference proteome</keyword>
<dbReference type="Pfam" id="PF01130">
    <property type="entry name" value="CD36"/>
    <property type="match status" value="1"/>
</dbReference>
<dbReference type="AlphaFoldDB" id="A0A0J7JZX4"/>
<keyword evidence="5" id="KW-1133">Transmembrane helix</keyword>
<gene>
    <name evidence="8" type="ORF">RF55_19982</name>
</gene>
<keyword evidence="8" id="KW-0675">Receptor</keyword>
<dbReference type="OrthoDB" id="18585at2759"/>
<dbReference type="Proteomes" id="UP000036403">
    <property type="component" value="Unassembled WGS sequence"/>
</dbReference>
<evidence type="ECO:0000256" key="7">
    <source>
        <dbReference type="ARBA" id="ARBA00023180"/>
    </source>
</evidence>
<evidence type="ECO:0000256" key="4">
    <source>
        <dbReference type="ARBA" id="ARBA00022692"/>
    </source>
</evidence>
<name>A0A0J7JZX4_LASNI</name>
<dbReference type="PaxDb" id="67767-A0A0J7JZX4"/>
<evidence type="ECO:0000256" key="2">
    <source>
        <dbReference type="ARBA" id="ARBA00010532"/>
    </source>
</evidence>
<comment type="caution">
    <text evidence="8">The sequence shown here is derived from an EMBL/GenBank/DDBJ whole genome shotgun (WGS) entry which is preliminary data.</text>
</comment>
<sequence>MGAKPILNISVYDYLWGYEDSMVTLASGIVPNFINFQKFGLMDR</sequence>
<organism evidence="8 9">
    <name type="scientific">Lasius niger</name>
    <name type="common">Black garden ant</name>
    <dbReference type="NCBI Taxonomy" id="67767"/>
    <lineage>
        <taxon>Eukaryota</taxon>
        <taxon>Metazoa</taxon>
        <taxon>Ecdysozoa</taxon>
        <taxon>Arthropoda</taxon>
        <taxon>Hexapoda</taxon>
        <taxon>Insecta</taxon>
        <taxon>Pterygota</taxon>
        <taxon>Neoptera</taxon>
        <taxon>Endopterygota</taxon>
        <taxon>Hymenoptera</taxon>
        <taxon>Apocrita</taxon>
        <taxon>Aculeata</taxon>
        <taxon>Formicoidea</taxon>
        <taxon>Formicidae</taxon>
        <taxon>Formicinae</taxon>
        <taxon>Lasius</taxon>
        <taxon>Lasius</taxon>
    </lineage>
</organism>
<dbReference type="STRING" id="67767.A0A0J7JZX4"/>
<comment type="subcellular location">
    <subcellularLocation>
        <location evidence="1">Cell membrane</location>
    </subcellularLocation>
</comment>
<evidence type="ECO:0000256" key="6">
    <source>
        <dbReference type="ARBA" id="ARBA00023136"/>
    </source>
</evidence>
<keyword evidence="4" id="KW-0812">Transmembrane</keyword>